<keyword evidence="3" id="KW-1185">Reference proteome</keyword>
<evidence type="ECO:0000313" key="2">
    <source>
        <dbReference type="EnsemblFungi" id="MAPG_10470T0"/>
    </source>
</evidence>
<dbReference type="AlphaFoldDB" id="A0A0C4ECN9"/>
<evidence type="ECO:0000313" key="1">
    <source>
        <dbReference type="EMBL" id="KLU90618.1"/>
    </source>
</evidence>
<protein>
    <submittedName>
        <fullName evidence="1">Aspergillopepsin-2</fullName>
    </submittedName>
</protein>
<reference evidence="2" key="4">
    <citation type="journal article" date="2015" name="G3 (Bethesda)">
        <title>Genome sequences of three phytopathogenic species of the Magnaporthaceae family of fungi.</title>
        <authorList>
            <person name="Okagaki L.H."/>
            <person name="Nunes C.C."/>
            <person name="Sailsbery J."/>
            <person name="Clay B."/>
            <person name="Brown D."/>
            <person name="John T."/>
            <person name="Oh Y."/>
            <person name="Young N."/>
            <person name="Fitzgerald M."/>
            <person name="Haas B.J."/>
            <person name="Zeng Q."/>
            <person name="Young S."/>
            <person name="Adiconis X."/>
            <person name="Fan L."/>
            <person name="Levin J.Z."/>
            <person name="Mitchell T.K."/>
            <person name="Okubara P.A."/>
            <person name="Farman M.L."/>
            <person name="Kohn L.M."/>
            <person name="Birren B."/>
            <person name="Ma L.-J."/>
            <person name="Dean R.A."/>
        </authorList>
    </citation>
    <scope>NUCLEOTIDE SEQUENCE</scope>
    <source>
        <strain evidence="2">ATCC 64411 / 73-15</strain>
    </source>
</reference>
<dbReference type="EnsemblFungi" id="MAPG_10470T0">
    <property type="protein sequence ID" value="MAPG_10470T0"/>
    <property type="gene ID" value="MAPG_10470"/>
</dbReference>
<reference evidence="2" key="5">
    <citation type="submission" date="2015-06" db="UniProtKB">
        <authorList>
            <consortium name="EnsemblFungi"/>
        </authorList>
    </citation>
    <scope>IDENTIFICATION</scope>
    <source>
        <strain evidence="2">ATCC 64411</strain>
    </source>
</reference>
<dbReference type="VEuPathDB" id="FungiDB:MAPG_10470"/>
<dbReference type="Proteomes" id="UP000011715">
    <property type="component" value="Unassembled WGS sequence"/>
</dbReference>
<proteinExistence type="predicted"/>
<dbReference type="EMBL" id="GL876975">
    <property type="protein sequence ID" value="KLU90618.1"/>
    <property type="molecule type" value="Genomic_DNA"/>
</dbReference>
<reference evidence="1" key="3">
    <citation type="submission" date="2011-03" db="EMBL/GenBank/DDBJ databases">
        <title>Annotation of Magnaporthe poae ATCC 64411.</title>
        <authorList>
            <person name="Ma L.-J."/>
            <person name="Dead R."/>
            <person name="Young S.K."/>
            <person name="Zeng Q."/>
            <person name="Gargeya S."/>
            <person name="Fitzgerald M."/>
            <person name="Haas B."/>
            <person name="Abouelleil A."/>
            <person name="Alvarado L."/>
            <person name="Arachchi H.M."/>
            <person name="Berlin A."/>
            <person name="Brown A."/>
            <person name="Chapman S.B."/>
            <person name="Chen Z."/>
            <person name="Dunbar C."/>
            <person name="Freedman E."/>
            <person name="Gearin G."/>
            <person name="Gellesch M."/>
            <person name="Goldberg J."/>
            <person name="Griggs A."/>
            <person name="Gujja S."/>
            <person name="Heiman D."/>
            <person name="Howarth C."/>
            <person name="Larson L."/>
            <person name="Lui A."/>
            <person name="MacDonald P.J.P."/>
            <person name="Mehta T."/>
            <person name="Montmayeur A."/>
            <person name="Murphy C."/>
            <person name="Neiman D."/>
            <person name="Pearson M."/>
            <person name="Priest M."/>
            <person name="Roberts A."/>
            <person name="Saif S."/>
            <person name="Shea T."/>
            <person name="Shenoy N."/>
            <person name="Sisk P."/>
            <person name="Stolte C."/>
            <person name="Sykes S."/>
            <person name="Yandava C."/>
            <person name="Wortman J."/>
            <person name="Nusbaum C."/>
            <person name="Birren B."/>
        </authorList>
    </citation>
    <scope>NUCLEOTIDE SEQUENCE</scope>
    <source>
        <strain evidence="1">ATCC 64411</strain>
    </source>
</reference>
<reference evidence="3" key="1">
    <citation type="submission" date="2010-05" db="EMBL/GenBank/DDBJ databases">
        <title>The genome sequence of Magnaporthe poae strain ATCC 64411.</title>
        <authorList>
            <person name="Ma L.-J."/>
            <person name="Dead R."/>
            <person name="Young S."/>
            <person name="Zeng Q."/>
            <person name="Koehrsen M."/>
            <person name="Alvarado L."/>
            <person name="Berlin A."/>
            <person name="Chapman S.B."/>
            <person name="Chen Z."/>
            <person name="Freedman E."/>
            <person name="Gellesch M."/>
            <person name="Goldberg J."/>
            <person name="Griggs A."/>
            <person name="Gujja S."/>
            <person name="Heilman E.R."/>
            <person name="Heiman D."/>
            <person name="Hepburn T."/>
            <person name="Howarth C."/>
            <person name="Jen D."/>
            <person name="Larson L."/>
            <person name="Mehta T."/>
            <person name="Neiman D."/>
            <person name="Pearson M."/>
            <person name="Roberts A."/>
            <person name="Saif S."/>
            <person name="Shea T."/>
            <person name="Shenoy N."/>
            <person name="Sisk P."/>
            <person name="Stolte C."/>
            <person name="Sykes S."/>
            <person name="Walk T."/>
            <person name="White J."/>
            <person name="Yandava C."/>
            <person name="Haas B."/>
            <person name="Nusbaum C."/>
            <person name="Birren B."/>
        </authorList>
    </citation>
    <scope>NUCLEOTIDE SEQUENCE [LARGE SCALE GENOMIC DNA]</scope>
    <source>
        <strain evidence="3">ATCC 64411 / 73-15</strain>
    </source>
</reference>
<organism evidence="2 3">
    <name type="scientific">Magnaporthiopsis poae (strain ATCC 64411 / 73-15)</name>
    <name type="common">Kentucky bluegrass fungus</name>
    <name type="synonym">Magnaporthe poae</name>
    <dbReference type="NCBI Taxonomy" id="644358"/>
    <lineage>
        <taxon>Eukaryota</taxon>
        <taxon>Fungi</taxon>
        <taxon>Dikarya</taxon>
        <taxon>Ascomycota</taxon>
        <taxon>Pezizomycotina</taxon>
        <taxon>Sordariomycetes</taxon>
        <taxon>Sordariomycetidae</taxon>
        <taxon>Magnaporthales</taxon>
        <taxon>Magnaporthaceae</taxon>
        <taxon>Magnaporthiopsis</taxon>
    </lineage>
</organism>
<sequence>MAVTAGPGEAPSPVDINTAVIVDIHQDQQGGRLTDCSRMGAELVCKRIFGTA</sequence>
<name>A0A0C4ECN9_MAGP6</name>
<reference evidence="1" key="2">
    <citation type="submission" date="2010-05" db="EMBL/GenBank/DDBJ databases">
        <title>The Genome Sequence of Magnaporthe poae strain ATCC 64411.</title>
        <authorList>
            <consortium name="The Broad Institute Genome Sequencing Platform"/>
            <consortium name="Broad Institute Genome Sequencing Center for Infectious Disease"/>
            <person name="Ma L.-J."/>
            <person name="Dead R."/>
            <person name="Young S."/>
            <person name="Zeng Q."/>
            <person name="Koehrsen M."/>
            <person name="Alvarado L."/>
            <person name="Berlin A."/>
            <person name="Chapman S.B."/>
            <person name="Chen Z."/>
            <person name="Freedman E."/>
            <person name="Gellesch M."/>
            <person name="Goldberg J."/>
            <person name="Griggs A."/>
            <person name="Gujja S."/>
            <person name="Heilman E.R."/>
            <person name="Heiman D."/>
            <person name="Hepburn T."/>
            <person name="Howarth C."/>
            <person name="Jen D."/>
            <person name="Larson L."/>
            <person name="Mehta T."/>
            <person name="Neiman D."/>
            <person name="Pearson M."/>
            <person name="Roberts A."/>
            <person name="Saif S."/>
            <person name="Shea T."/>
            <person name="Shenoy N."/>
            <person name="Sisk P."/>
            <person name="Stolte C."/>
            <person name="Sykes S."/>
            <person name="Walk T."/>
            <person name="White J."/>
            <person name="Yandava C."/>
            <person name="Haas B."/>
            <person name="Nusbaum C."/>
            <person name="Birren B."/>
        </authorList>
    </citation>
    <scope>NUCLEOTIDE SEQUENCE</scope>
    <source>
        <strain evidence="1">ATCC 64411</strain>
    </source>
</reference>
<evidence type="ECO:0000313" key="3">
    <source>
        <dbReference type="Proteomes" id="UP000011715"/>
    </source>
</evidence>
<dbReference type="OrthoDB" id="2862635at2759"/>
<accession>A0A0C4ECN9</accession>
<dbReference type="EMBL" id="ADBL01002341">
    <property type="status" value="NOT_ANNOTATED_CDS"/>
    <property type="molecule type" value="Genomic_DNA"/>
</dbReference>
<gene>
    <name evidence="1" type="ORF">MAPG_10470</name>
</gene>